<sequence>MIPTSISNSDRLLSSAIAKCKQVLKRVDDELRSAKHVSKSNGFAREIIESKISDLWVSLFDEEVVNLWKSLLFDEEAGQEPAKVIKIRVLRDLFQPIMGNSWHCYANPKTSLGQSEMQRVPVYSPYIRHVYSPHILGNDFAKQEMKEEVVRLGLELSLHMAGSMFYLCDDVYNMLRFCYKLLEDARKDMTHNSPVMKTLKSMIGVIHYVTTKYIKPKNGVCQNGGQSVQWRLIPTTLESFGTGIRDLDLLVSILRSGGSYLDGREFTSSIEAAMKELDKTLRWIRKSKPFGVYQQQVFVDQSGHGNFTTIQKAIDSVPINNRHWFFINVKAGLYREKIKIPYEKPFIVLVGAGKRLTRVEWDDHYSVAQSPTFSTLADNTVVKSITFANSYNFPSKGKMNKNPRTPAVAALIGGDKSAFYSVGFAGIQDTLWDSDGRHYFHRCTIQGAVDFIFGSGQSIYQSCVIQVLGGQLEPGLAGYITAQGRTNPYDANGFIFINCLVYGTGMAFLGRPWRGYSRVIFYNSNLTDVVVPEGWDAWNFVGHENQLIFAEHGCFGSGANTGRRVKWVKKLSGSAIQNLADLSFINRGGWVEDLPIPA</sequence>
<comment type="function">
    <text evidence="8">Acts in the modification of cell walls via demethylesterification of cell wall pectin.</text>
</comment>
<accession>A0A8S2A5Y4</accession>
<dbReference type="PANTHER" id="PTHR31321">
    <property type="entry name" value="ACYL-COA THIOESTER HYDROLASE YBHC-RELATED"/>
    <property type="match status" value="1"/>
</dbReference>
<keyword evidence="5 10" id="KW-0063">Aspartyl esterase</keyword>
<dbReference type="EMBL" id="LR999453">
    <property type="protein sequence ID" value="CAE5969767.1"/>
    <property type="molecule type" value="Genomic_DNA"/>
</dbReference>
<dbReference type="InterPro" id="IPR012334">
    <property type="entry name" value="Pectin_lyas_fold"/>
</dbReference>
<evidence type="ECO:0000313" key="13">
    <source>
        <dbReference type="Proteomes" id="UP000682877"/>
    </source>
</evidence>
<dbReference type="InterPro" id="IPR009568">
    <property type="entry name" value="DUF1184"/>
</dbReference>
<dbReference type="FunFam" id="2.160.20.10:FF:000013">
    <property type="entry name" value="Pectinesterase"/>
    <property type="match status" value="1"/>
</dbReference>
<evidence type="ECO:0000256" key="2">
    <source>
        <dbReference type="ARBA" id="ARBA00008891"/>
    </source>
</evidence>
<dbReference type="Pfam" id="PF06683">
    <property type="entry name" value="DUF1184"/>
    <property type="match status" value="2"/>
</dbReference>
<dbReference type="SUPFAM" id="SSF51126">
    <property type="entry name" value="Pectin lyase-like"/>
    <property type="match status" value="1"/>
</dbReference>
<gene>
    <name evidence="12" type="ORF">AARE701A_LOCUS8016</name>
</gene>
<dbReference type="InterPro" id="IPR000070">
    <property type="entry name" value="Pectinesterase_cat"/>
</dbReference>
<dbReference type="GO" id="GO:0045490">
    <property type="term" value="P:pectin catabolic process"/>
    <property type="evidence" value="ECO:0007669"/>
    <property type="project" value="UniProtKB-UniRule"/>
</dbReference>
<dbReference type="Proteomes" id="UP000682877">
    <property type="component" value="Chromosome 3"/>
</dbReference>
<evidence type="ECO:0000256" key="8">
    <source>
        <dbReference type="ARBA" id="ARBA00057335"/>
    </source>
</evidence>
<evidence type="ECO:0000256" key="3">
    <source>
        <dbReference type="ARBA" id="ARBA00013229"/>
    </source>
</evidence>
<evidence type="ECO:0000256" key="5">
    <source>
        <dbReference type="ARBA" id="ARBA00023085"/>
    </source>
</evidence>
<dbReference type="InterPro" id="IPR033131">
    <property type="entry name" value="Pectinesterase_Asp_AS"/>
</dbReference>
<dbReference type="AlphaFoldDB" id="A0A8S2A5Y4"/>
<comment type="catalytic activity">
    <reaction evidence="7 10">
        <text>[(1-&gt;4)-alpha-D-galacturonosyl methyl ester](n) + n H2O = [(1-&gt;4)-alpha-D-galacturonosyl](n) + n methanol + n H(+)</text>
        <dbReference type="Rhea" id="RHEA:22380"/>
        <dbReference type="Rhea" id="RHEA-COMP:14570"/>
        <dbReference type="Rhea" id="RHEA-COMP:14573"/>
        <dbReference type="ChEBI" id="CHEBI:15377"/>
        <dbReference type="ChEBI" id="CHEBI:15378"/>
        <dbReference type="ChEBI" id="CHEBI:17790"/>
        <dbReference type="ChEBI" id="CHEBI:140522"/>
        <dbReference type="ChEBI" id="CHEBI:140523"/>
        <dbReference type="EC" id="3.1.1.11"/>
    </reaction>
</comment>
<evidence type="ECO:0000256" key="7">
    <source>
        <dbReference type="ARBA" id="ARBA00047928"/>
    </source>
</evidence>
<feature type="active site" evidence="9">
    <location>
        <position position="450"/>
    </location>
</feature>
<reference evidence="12" key="1">
    <citation type="submission" date="2021-01" db="EMBL/GenBank/DDBJ databases">
        <authorList>
            <person name="Bezrukov I."/>
        </authorList>
    </citation>
    <scope>NUCLEOTIDE SEQUENCE</scope>
</reference>
<keyword evidence="13" id="KW-1185">Reference proteome</keyword>
<evidence type="ECO:0000256" key="10">
    <source>
        <dbReference type="RuleBase" id="RU000589"/>
    </source>
</evidence>
<evidence type="ECO:0000256" key="4">
    <source>
        <dbReference type="ARBA" id="ARBA00022801"/>
    </source>
</evidence>
<evidence type="ECO:0000259" key="11">
    <source>
        <dbReference type="Pfam" id="PF01095"/>
    </source>
</evidence>
<dbReference type="PROSITE" id="PS00503">
    <property type="entry name" value="PECTINESTERASE_2"/>
    <property type="match status" value="1"/>
</dbReference>
<dbReference type="GO" id="GO:0042545">
    <property type="term" value="P:cell wall modification"/>
    <property type="evidence" value="ECO:0007669"/>
    <property type="project" value="UniProtKB-UniRule"/>
</dbReference>
<evidence type="ECO:0000313" key="12">
    <source>
        <dbReference type="EMBL" id="CAE5969767.1"/>
    </source>
</evidence>
<proteinExistence type="inferred from homology"/>
<dbReference type="EC" id="3.1.1.11" evidence="3 10"/>
<dbReference type="InterPro" id="IPR011050">
    <property type="entry name" value="Pectin_lyase_fold/virulence"/>
</dbReference>
<keyword evidence="6" id="KW-0325">Glycoprotein</keyword>
<dbReference type="GO" id="GO:0030599">
    <property type="term" value="F:pectinesterase activity"/>
    <property type="evidence" value="ECO:0007669"/>
    <property type="project" value="UniProtKB-UniRule"/>
</dbReference>
<evidence type="ECO:0000256" key="6">
    <source>
        <dbReference type="ARBA" id="ARBA00023180"/>
    </source>
</evidence>
<name>A0A8S2A5Y4_ARAAE</name>
<evidence type="ECO:0000256" key="9">
    <source>
        <dbReference type="PROSITE-ProRule" id="PRU10040"/>
    </source>
</evidence>
<keyword evidence="4 10" id="KW-0378">Hydrolase</keyword>
<comment type="similarity">
    <text evidence="2">Belongs to the pectinesterase family.</text>
</comment>
<protein>
    <recommendedName>
        <fullName evidence="3 10">Pectinesterase</fullName>
        <ecNumber evidence="3 10">3.1.1.11</ecNumber>
    </recommendedName>
</protein>
<comment type="pathway">
    <text evidence="1 10">Glycan metabolism; pectin degradation; 2-dehydro-3-deoxy-D-gluconate from pectin: step 1/5.</text>
</comment>
<dbReference type="PANTHER" id="PTHR31321:SF76">
    <property type="entry name" value="PECTINESTERASE 10-RELATED"/>
    <property type="match status" value="1"/>
</dbReference>
<dbReference type="Pfam" id="PF01095">
    <property type="entry name" value="Pectinesterase"/>
    <property type="match status" value="1"/>
</dbReference>
<evidence type="ECO:0000256" key="1">
    <source>
        <dbReference type="ARBA" id="ARBA00005184"/>
    </source>
</evidence>
<organism evidence="12 13">
    <name type="scientific">Arabidopsis arenosa</name>
    <name type="common">Sand rock-cress</name>
    <name type="synonym">Cardaminopsis arenosa</name>
    <dbReference type="NCBI Taxonomy" id="38785"/>
    <lineage>
        <taxon>Eukaryota</taxon>
        <taxon>Viridiplantae</taxon>
        <taxon>Streptophyta</taxon>
        <taxon>Embryophyta</taxon>
        <taxon>Tracheophyta</taxon>
        <taxon>Spermatophyta</taxon>
        <taxon>Magnoliopsida</taxon>
        <taxon>eudicotyledons</taxon>
        <taxon>Gunneridae</taxon>
        <taxon>Pentapetalae</taxon>
        <taxon>rosids</taxon>
        <taxon>malvids</taxon>
        <taxon>Brassicales</taxon>
        <taxon>Brassicaceae</taxon>
        <taxon>Camelineae</taxon>
        <taxon>Arabidopsis</taxon>
    </lineage>
</organism>
<feature type="domain" description="Pectinesterase catalytic" evidence="11">
    <location>
        <begin position="297"/>
        <end position="569"/>
    </location>
</feature>
<dbReference type="Gene3D" id="2.160.20.10">
    <property type="entry name" value="Single-stranded right-handed beta-helix, Pectin lyase-like"/>
    <property type="match status" value="1"/>
</dbReference>